<dbReference type="Gene3D" id="3.40.50.300">
    <property type="entry name" value="P-loop containing nucleotide triphosphate hydrolases"/>
    <property type="match status" value="1"/>
</dbReference>
<dbReference type="Proteomes" id="UP000618931">
    <property type="component" value="Unassembled WGS sequence"/>
</dbReference>
<dbReference type="Pfam" id="PF05621">
    <property type="entry name" value="TniB"/>
    <property type="match status" value="1"/>
</dbReference>
<reference evidence="1 2" key="1">
    <citation type="submission" date="2020-11" db="EMBL/GenBank/DDBJ databases">
        <authorList>
            <person name="Kim M.K."/>
        </authorList>
    </citation>
    <scope>NUCLEOTIDE SEQUENCE [LARGE SCALE GENOMIC DNA]</scope>
    <source>
        <strain evidence="1 2">BT662</strain>
    </source>
</reference>
<comment type="caution">
    <text evidence="1">The sequence shown here is derived from an EMBL/GenBank/DDBJ whole genome shotgun (WGS) entry which is preliminary data.</text>
</comment>
<accession>A0ABS0IA13</accession>
<name>A0ABS0IA13_9BACT</name>
<evidence type="ECO:0000313" key="1">
    <source>
        <dbReference type="EMBL" id="MBF9223795.1"/>
    </source>
</evidence>
<dbReference type="EMBL" id="JADQDM010000018">
    <property type="protein sequence ID" value="MBF9223795.1"/>
    <property type="molecule type" value="Genomic_DNA"/>
</dbReference>
<proteinExistence type="predicted"/>
<sequence length="180" mass="20859">MLSLQKKYTSFFCPSFLDHLKQSQVINTLRRLETRLFIVDEIQHILAGNRLKQRQFLNVLKYLSNELMLPLVGAGIKTAFNAIKHDEQLYRRFDSITLPLWEMDEEYLRLLLSFERLIPLKLPSNLGEEKLASILLTMSKGNIGVLAKVLQKAAIQVIRNRQECISVALLEKLDWLSGFE</sequence>
<dbReference type="SUPFAM" id="SSF52540">
    <property type="entry name" value="P-loop containing nucleoside triphosphate hydrolases"/>
    <property type="match status" value="1"/>
</dbReference>
<dbReference type="InterPro" id="IPR027417">
    <property type="entry name" value="P-loop_NTPase"/>
</dbReference>
<dbReference type="InterPro" id="IPR008868">
    <property type="entry name" value="TniB"/>
</dbReference>
<evidence type="ECO:0000313" key="2">
    <source>
        <dbReference type="Proteomes" id="UP000618931"/>
    </source>
</evidence>
<gene>
    <name evidence="1" type="ORF">I2H31_22020</name>
</gene>
<organism evidence="1 2">
    <name type="scientific">Hymenobacter ruricola</name>
    <dbReference type="NCBI Taxonomy" id="2791023"/>
    <lineage>
        <taxon>Bacteria</taxon>
        <taxon>Pseudomonadati</taxon>
        <taxon>Bacteroidota</taxon>
        <taxon>Cytophagia</taxon>
        <taxon>Cytophagales</taxon>
        <taxon>Hymenobacteraceae</taxon>
        <taxon>Hymenobacter</taxon>
    </lineage>
</organism>
<protein>
    <submittedName>
        <fullName evidence="1">TniB family NTP-binding protein</fullName>
    </submittedName>
</protein>
<keyword evidence="2" id="KW-1185">Reference proteome</keyword>